<feature type="transmembrane region" description="Helical" evidence="1">
    <location>
        <begin position="6"/>
        <end position="30"/>
    </location>
</feature>
<dbReference type="RefSeq" id="WP_093223397.1">
    <property type="nucleotide sequence ID" value="NZ_LT629803.1"/>
</dbReference>
<dbReference type="AlphaFoldDB" id="A0A4R4JXZ5"/>
<keyword evidence="3" id="KW-1185">Reference proteome</keyword>
<dbReference type="EMBL" id="RRZK01000027">
    <property type="protein sequence ID" value="TDB59694.1"/>
    <property type="molecule type" value="Genomic_DNA"/>
</dbReference>
<dbReference type="Proteomes" id="UP000295254">
    <property type="component" value="Unassembled WGS sequence"/>
</dbReference>
<gene>
    <name evidence="2" type="ORF">EIY72_19000</name>
</gene>
<evidence type="ECO:0000313" key="2">
    <source>
        <dbReference type="EMBL" id="TDB59694.1"/>
    </source>
</evidence>
<accession>A0A4R4JXZ5</accession>
<comment type="caution">
    <text evidence="2">The sequence shown here is derived from an EMBL/GenBank/DDBJ whole genome shotgun (WGS) entry which is preliminary data.</text>
</comment>
<organism evidence="2 3">
    <name type="scientific">Pseudomonas vancouverensis</name>
    <dbReference type="NCBI Taxonomy" id="95300"/>
    <lineage>
        <taxon>Bacteria</taxon>
        <taxon>Pseudomonadati</taxon>
        <taxon>Pseudomonadota</taxon>
        <taxon>Gammaproteobacteria</taxon>
        <taxon>Pseudomonadales</taxon>
        <taxon>Pseudomonadaceae</taxon>
        <taxon>Pseudomonas</taxon>
    </lineage>
</organism>
<protein>
    <submittedName>
        <fullName evidence="2">Uncharacterized protein</fullName>
    </submittedName>
</protein>
<sequence length="125" mass="13962">MIDSWPPWAAIAFVGGPFILILLSFAYSFYLNRHLDAILGALEKSRHVVLAVGLRNQGWLGRQMLIAKITGVVMWPGPGIRTGQMDPDDIRNFPPNLKRLLKAKAILTCVIVIWGAFAFTLVKFK</sequence>
<evidence type="ECO:0000313" key="3">
    <source>
        <dbReference type="Proteomes" id="UP000295254"/>
    </source>
</evidence>
<reference evidence="3" key="1">
    <citation type="journal article" date="2019" name="bioRxiv">
        <title>Bacterially produced spermidine induces plant systemic susceptibility to pathogens.</title>
        <authorList>
            <person name="Melnyk R.A."/>
            <person name="Beskrovnaya P.A."/>
            <person name="Liu Z."/>
            <person name="Song Y."/>
            <person name="Haney C.H."/>
        </authorList>
    </citation>
    <scope>NUCLEOTIDE SEQUENCE [LARGE SCALE GENOMIC DNA]</scope>
    <source>
        <strain evidence="3">Dha-51</strain>
    </source>
</reference>
<feature type="transmembrane region" description="Helical" evidence="1">
    <location>
        <begin position="105"/>
        <end position="124"/>
    </location>
</feature>
<name>A0A4R4JXZ5_PSEVA</name>
<evidence type="ECO:0000256" key="1">
    <source>
        <dbReference type="SAM" id="Phobius"/>
    </source>
</evidence>
<keyword evidence="1" id="KW-0472">Membrane</keyword>
<dbReference type="OrthoDB" id="6998904at2"/>
<keyword evidence="1" id="KW-1133">Transmembrane helix</keyword>
<keyword evidence="1" id="KW-0812">Transmembrane</keyword>
<proteinExistence type="predicted"/>